<accession>E0XZ03</accession>
<evidence type="ECO:0000256" key="1">
    <source>
        <dbReference type="SAM" id="Phobius"/>
    </source>
</evidence>
<reference evidence="2" key="1">
    <citation type="journal article" date="2011" name="Environ. Microbiol.">
        <title>Time-series analyses of Monterey Bay coastal microbial picoplankton using a 'genome proxy' microarray.</title>
        <authorList>
            <person name="Rich V.I."/>
            <person name="Pham V.D."/>
            <person name="Eppley J."/>
            <person name="Shi Y."/>
            <person name="DeLong E.F."/>
        </authorList>
    </citation>
    <scope>NUCLEOTIDE SEQUENCE</scope>
</reference>
<sequence>MTPDVSETEATPGAEISRILIQIRKLLFLVSAGLALATSPFGLDLVVGSLLGSTVVVLNMMGSAWPIRQLLVHQRIHPMLVLFQLLKLGLSGVVLYLAILHLEVSTTGLVIGLSNIILTSLLYTVLNPGAPGNESTPTNT</sequence>
<dbReference type="EMBL" id="GU474928">
    <property type="protein sequence ID" value="ADI19644.1"/>
    <property type="molecule type" value="Genomic_DNA"/>
</dbReference>
<feature type="transmembrane region" description="Helical" evidence="1">
    <location>
        <begin position="105"/>
        <end position="126"/>
    </location>
</feature>
<keyword evidence="1" id="KW-1133">Transmembrane helix</keyword>
<name>E0XZ03_9DELT</name>
<proteinExistence type="predicted"/>
<dbReference type="AlphaFoldDB" id="E0XZ03"/>
<protein>
    <submittedName>
        <fullName evidence="2">Uncharacterized protein</fullName>
    </submittedName>
</protein>
<keyword evidence="1" id="KW-0472">Membrane</keyword>
<organism evidence="2">
    <name type="scientific">uncultured delta proteobacterium HF0770_45N15</name>
    <dbReference type="NCBI Taxonomy" id="710835"/>
    <lineage>
        <taxon>Bacteria</taxon>
        <taxon>Deltaproteobacteria</taxon>
        <taxon>environmental samples</taxon>
    </lineage>
</organism>
<keyword evidence="1" id="KW-0812">Transmembrane</keyword>
<feature type="transmembrane region" description="Helical" evidence="1">
    <location>
        <begin position="26"/>
        <end position="43"/>
    </location>
</feature>
<feature type="transmembrane region" description="Helical" evidence="1">
    <location>
        <begin position="79"/>
        <end position="99"/>
    </location>
</feature>
<evidence type="ECO:0000313" key="2">
    <source>
        <dbReference type="EMBL" id="ADI19644.1"/>
    </source>
</evidence>